<dbReference type="AlphaFoldDB" id="A0A6H2A546"/>
<dbReference type="EMBL" id="MT144526">
    <property type="protein sequence ID" value="QJA54655.1"/>
    <property type="molecule type" value="Genomic_DNA"/>
</dbReference>
<gene>
    <name evidence="1" type="ORF">TM448A05439_0004</name>
    <name evidence="2" type="ORF">TM448B01247_0028</name>
</gene>
<sequence>MEHIMTVEDAQQNYIHTGQYIEVNGGIIGEIKNERIDMQLIDELKQISDRLRELATNSGMSIQISTAGKGRFITLFTDNEDYNIESNQNYWIQNLKNGIRETTGGGINVAAK</sequence>
<protein>
    <submittedName>
        <fullName evidence="1">Uncharacterized protein</fullName>
    </submittedName>
</protein>
<proteinExistence type="predicted"/>
<evidence type="ECO:0000313" key="2">
    <source>
        <dbReference type="EMBL" id="QJH98209.1"/>
    </source>
</evidence>
<accession>A0A6H2A546</accession>
<evidence type="ECO:0000313" key="1">
    <source>
        <dbReference type="EMBL" id="QJA54655.1"/>
    </source>
</evidence>
<reference evidence="1" key="1">
    <citation type="submission" date="2020-03" db="EMBL/GenBank/DDBJ databases">
        <title>The deep terrestrial virosphere.</title>
        <authorList>
            <person name="Holmfeldt K."/>
            <person name="Nilsson E."/>
            <person name="Simone D."/>
            <person name="Lopez-Fernandez M."/>
            <person name="Wu X."/>
            <person name="de Brujin I."/>
            <person name="Lundin D."/>
            <person name="Andersson A."/>
            <person name="Bertilsson S."/>
            <person name="Dopson M."/>
        </authorList>
    </citation>
    <scope>NUCLEOTIDE SEQUENCE</scope>
    <source>
        <strain evidence="1">TM448A05439</strain>
        <strain evidence="2">TM448B01247</strain>
    </source>
</reference>
<organism evidence="1">
    <name type="scientific">viral metagenome</name>
    <dbReference type="NCBI Taxonomy" id="1070528"/>
    <lineage>
        <taxon>unclassified sequences</taxon>
        <taxon>metagenomes</taxon>
        <taxon>organismal metagenomes</taxon>
    </lineage>
</organism>
<name>A0A6H2A546_9ZZZZ</name>
<dbReference type="EMBL" id="MT144721">
    <property type="protein sequence ID" value="QJH98209.1"/>
    <property type="molecule type" value="Genomic_DNA"/>
</dbReference>